<feature type="chain" id="PRO_5001718270" evidence="1">
    <location>
        <begin position="21"/>
        <end position="186"/>
    </location>
</feature>
<protein>
    <submittedName>
        <fullName evidence="2">Conjugative transposon protein TraO</fullName>
    </submittedName>
</protein>
<name>A0A077EDH8_9FLAO</name>
<dbReference type="InterPro" id="IPR018899">
    <property type="entry name" value="Conjug_transposon_Tra0"/>
</dbReference>
<dbReference type="EMBL" id="CP007547">
    <property type="protein sequence ID" value="AIL44244.1"/>
    <property type="molecule type" value="Genomic_DNA"/>
</dbReference>
<reference evidence="2" key="2">
    <citation type="journal article" date="2015" name="Genome Biol. Evol.">
        <title>Complete Genome Sequence and Transcriptomic Analysis of the Novel Pathogen Elizabethkingia anophelis in Response to Oxidative Stress.</title>
        <authorList>
            <person name="Li Y."/>
            <person name="Liu Y."/>
            <person name="Chew S.C."/>
            <person name="Tay M."/>
            <person name="Salido M.M."/>
            <person name="Teo J."/>
            <person name="Lauro F.M."/>
            <person name="Givskov M."/>
            <person name="Yang L."/>
        </authorList>
    </citation>
    <scope>NUCLEOTIDE SEQUENCE</scope>
    <source>
        <strain evidence="2">NUHP1</strain>
    </source>
</reference>
<keyword evidence="1" id="KW-0732">Signal</keyword>
<dbReference type="KEGG" id="eao:BD94_0469"/>
<evidence type="ECO:0000313" key="2">
    <source>
        <dbReference type="EMBL" id="AIL44244.1"/>
    </source>
</evidence>
<dbReference type="STRING" id="1338011.BD94_0469"/>
<feature type="signal peptide" evidence="1">
    <location>
        <begin position="1"/>
        <end position="20"/>
    </location>
</feature>
<evidence type="ECO:0000256" key="1">
    <source>
        <dbReference type="SAM" id="SignalP"/>
    </source>
</evidence>
<dbReference type="RefSeq" id="WP_024564684.1">
    <property type="nucleotide sequence ID" value="NZ_CP007547.1"/>
</dbReference>
<gene>
    <name evidence="2" type="ORF">BD94_0469</name>
</gene>
<accession>A0A077EDH8</accession>
<proteinExistence type="predicted"/>
<evidence type="ECO:0000313" key="3">
    <source>
        <dbReference type="Proteomes" id="UP000028933"/>
    </source>
</evidence>
<reference evidence="2" key="1">
    <citation type="journal article" date="2013" name="Lancet">
        <title>First case of E anophelis outbreak in an intensive-care unit.</title>
        <authorList>
            <person name="Teo J."/>
            <person name="Tan S.Y."/>
            <person name="Tay M."/>
            <person name="Ding Y."/>
            <person name="Kjelleberg S."/>
            <person name="Givskov M."/>
            <person name="Lin R.T."/>
            <person name="Yang L."/>
        </authorList>
    </citation>
    <scope>NUCLEOTIDE SEQUENCE [LARGE SCALE GENOMIC DNA]</scope>
    <source>
        <strain evidence="2">NUHP1</strain>
    </source>
</reference>
<sequence>MKKYIYTVMLLFVAITVAQAQRMLPKQKGLEVSTGILSDDKIGNDYYINLGMTVNGKNGNYQIWALEYTHQYHDYKDQRIPQETYTAEGGYSFFLLGDVRKNITLNAGITGVVGYESINRGETMLYDGAKIVSEDNFIYGAGGRLTFETYLSDRFVLVLQGRTKVLWGTDLRQFRPSAGVGIRFNF</sequence>
<dbReference type="eggNOG" id="ENOG502Z9MM">
    <property type="taxonomic scope" value="Bacteria"/>
</dbReference>
<dbReference type="Proteomes" id="UP000028933">
    <property type="component" value="Chromosome"/>
</dbReference>
<dbReference type="HOGENOM" id="CLU_119992_0_0_10"/>
<dbReference type="Pfam" id="PF10626">
    <property type="entry name" value="TraO"/>
    <property type="match status" value="1"/>
</dbReference>
<organism evidence="2 3">
    <name type="scientific">Elizabethkingia anophelis NUHP1</name>
    <dbReference type="NCBI Taxonomy" id="1338011"/>
    <lineage>
        <taxon>Bacteria</taxon>
        <taxon>Pseudomonadati</taxon>
        <taxon>Bacteroidota</taxon>
        <taxon>Flavobacteriia</taxon>
        <taxon>Flavobacteriales</taxon>
        <taxon>Weeksellaceae</taxon>
        <taxon>Elizabethkingia</taxon>
    </lineage>
</organism>
<dbReference type="AlphaFoldDB" id="A0A077EDH8"/>